<evidence type="ECO:0000256" key="2">
    <source>
        <dbReference type="ARBA" id="ARBA00022525"/>
    </source>
</evidence>
<keyword evidence="6" id="KW-0732">Signal</keyword>
<dbReference type="InterPro" id="IPR009101">
    <property type="entry name" value="Gurmarin/antifun_pep"/>
</dbReference>
<evidence type="ECO:0000256" key="3">
    <source>
        <dbReference type="ARBA" id="ARBA00022529"/>
    </source>
</evidence>
<dbReference type="Pfam" id="PF02950">
    <property type="entry name" value="Conotoxin"/>
    <property type="match status" value="1"/>
</dbReference>
<keyword evidence="2" id="KW-0964">Secreted</keyword>
<comment type="subcellular location">
    <subcellularLocation>
        <location evidence="1">Secreted</location>
    </subcellularLocation>
</comment>
<evidence type="ECO:0000256" key="4">
    <source>
        <dbReference type="ARBA" id="ARBA00022854"/>
    </source>
</evidence>
<gene>
    <name evidence="7" type="ORF">Ocin01_04461</name>
</gene>
<dbReference type="InterPro" id="IPR004214">
    <property type="entry name" value="Conotoxin"/>
</dbReference>
<feature type="chain" id="PRO_5008905294" evidence="6">
    <location>
        <begin position="20"/>
        <end position="84"/>
    </location>
</feature>
<dbReference type="AlphaFoldDB" id="A0A1D2NAF4"/>
<evidence type="ECO:0000313" key="7">
    <source>
        <dbReference type="EMBL" id="ODN02227.1"/>
    </source>
</evidence>
<comment type="caution">
    <text evidence="7">The sequence shown here is derived from an EMBL/GenBank/DDBJ whole genome shotgun (WGS) entry which is preliminary data.</text>
</comment>
<evidence type="ECO:0000256" key="6">
    <source>
        <dbReference type="SAM" id="SignalP"/>
    </source>
</evidence>
<name>A0A1D2NAF4_ORCCI</name>
<protein>
    <submittedName>
        <fullName evidence="7">Antimicrobial peptide 2</fullName>
    </submittedName>
</protein>
<accession>A0A1D2NAF4</accession>
<dbReference type="EMBL" id="LJIJ01000120">
    <property type="protein sequence ID" value="ODN02227.1"/>
    <property type="molecule type" value="Genomic_DNA"/>
</dbReference>
<evidence type="ECO:0000256" key="1">
    <source>
        <dbReference type="ARBA" id="ARBA00004613"/>
    </source>
</evidence>
<dbReference type="Proteomes" id="UP000094527">
    <property type="component" value="Unassembled WGS sequence"/>
</dbReference>
<dbReference type="GO" id="GO:0005576">
    <property type="term" value="C:extracellular region"/>
    <property type="evidence" value="ECO:0007669"/>
    <property type="project" value="UniProtKB-SubCell"/>
</dbReference>
<keyword evidence="8" id="KW-1185">Reference proteome</keyword>
<organism evidence="7 8">
    <name type="scientific">Orchesella cincta</name>
    <name type="common">Springtail</name>
    <name type="synonym">Podura cincta</name>
    <dbReference type="NCBI Taxonomy" id="48709"/>
    <lineage>
        <taxon>Eukaryota</taxon>
        <taxon>Metazoa</taxon>
        <taxon>Ecdysozoa</taxon>
        <taxon>Arthropoda</taxon>
        <taxon>Hexapoda</taxon>
        <taxon>Collembola</taxon>
        <taxon>Entomobryomorpha</taxon>
        <taxon>Entomobryoidea</taxon>
        <taxon>Orchesellidae</taxon>
        <taxon>Orchesellinae</taxon>
        <taxon>Orchesella</taxon>
    </lineage>
</organism>
<keyword evidence="4" id="KW-0960">Knottin</keyword>
<feature type="signal peptide" evidence="6">
    <location>
        <begin position="1"/>
        <end position="19"/>
    </location>
</feature>
<sequence>MMNLRVCVVLLASLYFCIAQYDEEYEEQDISFNGNSLDYSEDYRDKRQCLGKWARCQYDSGPSCCNGYCHQDIDASYGNCRKNV</sequence>
<reference evidence="7 8" key="1">
    <citation type="journal article" date="2016" name="Genome Biol. Evol.">
        <title>Gene Family Evolution Reflects Adaptation to Soil Environmental Stressors in the Genome of the Collembolan Orchesella cincta.</title>
        <authorList>
            <person name="Faddeeva-Vakhrusheva A."/>
            <person name="Derks M.F."/>
            <person name="Anvar S.Y."/>
            <person name="Agamennone V."/>
            <person name="Suring W."/>
            <person name="Smit S."/>
            <person name="van Straalen N.M."/>
            <person name="Roelofs D."/>
        </authorList>
    </citation>
    <scope>NUCLEOTIDE SEQUENCE [LARGE SCALE GENOMIC DNA]</scope>
    <source>
        <tissue evidence="7">Mixed pool</tissue>
    </source>
</reference>
<proteinExistence type="predicted"/>
<keyword evidence="5" id="KW-1015">Disulfide bond</keyword>
<evidence type="ECO:0000313" key="8">
    <source>
        <dbReference type="Proteomes" id="UP000094527"/>
    </source>
</evidence>
<keyword evidence="3" id="KW-0929">Antimicrobial</keyword>
<dbReference type="GO" id="GO:0008200">
    <property type="term" value="F:ion channel inhibitor activity"/>
    <property type="evidence" value="ECO:0007669"/>
    <property type="project" value="InterPro"/>
</dbReference>
<evidence type="ECO:0000256" key="5">
    <source>
        <dbReference type="ARBA" id="ARBA00023157"/>
    </source>
</evidence>
<dbReference type="SUPFAM" id="SSF57048">
    <property type="entry name" value="Gurmarin-like"/>
    <property type="match status" value="1"/>
</dbReference>